<dbReference type="AlphaFoldDB" id="A0A0C1DC71"/>
<accession>A0A0C1DC71</accession>
<keyword evidence="3" id="KW-1185">Reference proteome</keyword>
<comment type="caution">
    <text evidence="2">The sequence shown here is derived from an EMBL/GenBank/DDBJ whole genome shotgun (WGS) entry which is preliminary data.</text>
</comment>
<evidence type="ECO:0000256" key="1">
    <source>
        <dbReference type="SAM" id="MobiDB-lite"/>
    </source>
</evidence>
<organism evidence="2 3">
    <name type="scientific">Pedobacter kyungheensis</name>
    <dbReference type="NCBI Taxonomy" id="1069985"/>
    <lineage>
        <taxon>Bacteria</taxon>
        <taxon>Pseudomonadati</taxon>
        <taxon>Bacteroidota</taxon>
        <taxon>Sphingobacteriia</taxon>
        <taxon>Sphingobacteriales</taxon>
        <taxon>Sphingobacteriaceae</taxon>
        <taxon>Pedobacter</taxon>
    </lineage>
</organism>
<gene>
    <name evidence="2" type="ORF">OC25_07605</name>
</gene>
<protein>
    <submittedName>
        <fullName evidence="2">Uncharacterized protein</fullName>
    </submittedName>
</protein>
<evidence type="ECO:0000313" key="2">
    <source>
        <dbReference type="EMBL" id="KIA95176.1"/>
    </source>
</evidence>
<dbReference type="Proteomes" id="UP000031246">
    <property type="component" value="Unassembled WGS sequence"/>
</dbReference>
<evidence type="ECO:0000313" key="3">
    <source>
        <dbReference type="Proteomes" id="UP000031246"/>
    </source>
</evidence>
<feature type="region of interest" description="Disordered" evidence="1">
    <location>
        <begin position="36"/>
        <end position="66"/>
    </location>
</feature>
<dbReference type="EMBL" id="JSYN01000006">
    <property type="protein sequence ID" value="KIA95176.1"/>
    <property type="molecule type" value="Genomic_DNA"/>
</dbReference>
<sequence length="66" mass="7272">MAAEFACIGYSFTGKGIIGKLFWAVAIFNLNAQNQNLSPERPLPIEFGGRSNTGFSRAKPLDRLRL</sequence>
<reference evidence="2 3" key="1">
    <citation type="submission" date="2014-10" db="EMBL/GenBank/DDBJ databases">
        <title>Pedobacter Kyungheensis.</title>
        <authorList>
            <person name="Anderson B.M."/>
            <person name="Newman J.D."/>
        </authorList>
    </citation>
    <scope>NUCLEOTIDE SEQUENCE [LARGE SCALE GENOMIC DNA]</scope>
    <source>
        <strain evidence="2 3">KACC 16221</strain>
    </source>
</reference>
<proteinExistence type="predicted"/>
<name>A0A0C1DC71_9SPHI</name>